<protein>
    <submittedName>
        <fullName evidence="1">Uncharacterized protein</fullName>
    </submittedName>
</protein>
<dbReference type="EMBL" id="MG746602">
    <property type="protein sequence ID" value="AUO78903.1"/>
    <property type="molecule type" value="Genomic_DNA"/>
</dbReference>
<evidence type="ECO:0000313" key="2">
    <source>
        <dbReference type="Proteomes" id="UP000240294"/>
    </source>
</evidence>
<evidence type="ECO:0000313" key="1">
    <source>
        <dbReference type="EMBL" id="AUO78903.1"/>
    </source>
</evidence>
<name>A0A2I6UFY0_9CAUD</name>
<organism evidence="1 2">
    <name type="scientific">Klebsiella phage vB_Kpn_F48</name>
    <dbReference type="NCBI Taxonomy" id="2070028"/>
    <lineage>
        <taxon>Viruses</taxon>
        <taxon>Duplodnaviria</taxon>
        <taxon>Heunggongvirae</taxon>
        <taxon>Uroviricota</taxon>
        <taxon>Caudoviricetes</taxon>
        <taxon>Marfavirus</taxon>
        <taxon>Marfavirus F48</taxon>
    </lineage>
</organism>
<sequence length="78" mass="8708">MIELMKDRHGVPVFEGDYILFGVKTSGMGQDGEMRVGKVTGKTGHGIGVDSYSYRFKVSHKIVKVDPHFALAFIEYTK</sequence>
<accession>A0A2I6UFY0</accession>
<reference evidence="2" key="1">
    <citation type="submission" date="2018-01" db="EMBL/GenBank/DDBJ databases">
        <title>Direct submission.</title>
        <authorList>
            <person name="Ciacci N."/>
        </authorList>
    </citation>
    <scope>NUCLEOTIDE SEQUENCE [LARGE SCALE GENOMIC DNA]</scope>
</reference>
<gene>
    <name evidence="1" type="ORF">vBKpnF48_278</name>
</gene>
<keyword evidence="2" id="KW-1185">Reference proteome</keyword>
<proteinExistence type="predicted"/>
<dbReference type="Proteomes" id="UP000240294">
    <property type="component" value="Genome"/>
</dbReference>